<dbReference type="EMBL" id="LFQU01000042">
    <property type="protein sequence ID" value="KOO66865.1"/>
    <property type="molecule type" value="Genomic_DNA"/>
</dbReference>
<dbReference type="GO" id="GO:0031992">
    <property type="term" value="F:energy transducer activity"/>
    <property type="evidence" value="ECO:0007669"/>
    <property type="project" value="TreeGrafter"/>
</dbReference>
<keyword evidence="3 10" id="KW-0813">Transport</keyword>
<name>A0A8E1QWW8_9BACT</name>
<evidence type="ECO:0000256" key="9">
    <source>
        <dbReference type="ARBA" id="ARBA00023136"/>
    </source>
</evidence>
<dbReference type="PROSITE" id="PS52015">
    <property type="entry name" value="TONB_CTD"/>
    <property type="match status" value="1"/>
</dbReference>
<dbReference type="Pfam" id="PF03544">
    <property type="entry name" value="TonB_C"/>
    <property type="match status" value="1"/>
</dbReference>
<evidence type="ECO:0000256" key="5">
    <source>
        <dbReference type="ARBA" id="ARBA00022519"/>
    </source>
</evidence>
<comment type="similarity">
    <text evidence="2">Belongs to the TonB family.</text>
</comment>
<reference evidence="13 14" key="1">
    <citation type="submission" date="2015-06" db="EMBL/GenBank/DDBJ databases">
        <title>Prevotella sp. 109, sp. nov., a novel member of the family Prevotellaceae isolated from human faeces.</title>
        <authorList>
            <person name="Shkoporov A.N."/>
            <person name="Chaplin A.V."/>
            <person name="Kafarskaia L.I."/>
            <person name="Efimov B.A."/>
        </authorList>
    </citation>
    <scope>NUCLEOTIDE SEQUENCE [LARGE SCALE GENOMIC DNA]</scope>
    <source>
        <strain evidence="13 14">109</strain>
    </source>
</reference>
<dbReference type="CDD" id="cd07341">
    <property type="entry name" value="M56_BlaR1_MecR1_like"/>
    <property type="match status" value="1"/>
</dbReference>
<feature type="transmembrane region" description="Helical" evidence="11">
    <location>
        <begin position="89"/>
        <end position="113"/>
    </location>
</feature>
<dbReference type="RefSeq" id="WP_147630884.1">
    <property type="nucleotide sequence ID" value="NZ_LFQU01000042.1"/>
</dbReference>
<keyword evidence="7" id="KW-0653">Protein transport</keyword>
<evidence type="ECO:0000256" key="7">
    <source>
        <dbReference type="ARBA" id="ARBA00022927"/>
    </source>
</evidence>
<evidence type="ECO:0000313" key="14">
    <source>
        <dbReference type="Proteomes" id="UP000036951"/>
    </source>
</evidence>
<dbReference type="GO" id="GO:0055085">
    <property type="term" value="P:transmembrane transport"/>
    <property type="evidence" value="ECO:0007669"/>
    <property type="project" value="InterPro"/>
</dbReference>
<dbReference type="PROSITE" id="PS52016">
    <property type="entry name" value="TONB_DEPENDENT_REC_3"/>
    <property type="match status" value="1"/>
</dbReference>
<dbReference type="InterPro" id="IPR006260">
    <property type="entry name" value="TonB/TolA_C"/>
</dbReference>
<dbReference type="SUPFAM" id="SSF74653">
    <property type="entry name" value="TolA/TonB C-terminal domain"/>
    <property type="match status" value="1"/>
</dbReference>
<dbReference type="FunFam" id="3.30.1150.10:FF:000002">
    <property type="entry name" value="Energy transducer TonB"/>
    <property type="match status" value="1"/>
</dbReference>
<comment type="subcellular location">
    <subcellularLocation>
        <location evidence="1">Cell inner membrane</location>
        <topology evidence="1">Single-pass membrane protein</topology>
        <orientation evidence="1">Periplasmic side</orientation>
    </subcellularLocation>
    <subcellularLocation>
        <location evidence="10">Cell outer membrane</location>
        <topology evidence="10">Multi-pass membrane protein</topology>
    </subcellularLocation>
</comment>
<dbReference type="PANTHER" id="PTHR33446">
    <property type="entry name" value="PROTEIN TONB-RELATED"/>
    <property type="match status" value="1"/>
</dbReference>
<comment type="caution">
    <text evidence="13">The sequence shown here is derived from an EMBL/GenBank/DDBJ whole genome shotgun (WGS) entry which is preliminary data.</text>
</comment>
<feature type="domain" description="TonB C-terminal" evidence="12">
    <location>
        <begin position="374"/>
        <end position="470"/>
    </location>
</feature>
<dbReference type="GO" id="GO:0009279">
    <property type="term" value="C:cell outer membrane"/>
    <property type="evidence" value="ECO:0007669"/>
    <property type="project" value="UniProtKB-SubCell"/>
</dbReference>
<dbReference type="SUPFAM" id="SSF56935">
    <property type="entry name" value="Porins"/>
    <property type="match status" value="1"/>
</dbReference>
<dbReference type="GO" id="GO:0098797">
    <property type="term" value="C:plasma membrane protein complex"/>
    <property type="evidence" value="ECO:0007669"/>
    <property type="project" value="TreeGrafter"/>
</dbReference>
<dbReference type="PANTHER" id="PTHR33446:SF2">
    <property type="entry name" value="PROTEIN TONB"/>
    <property type="match status" value="1"/>
</dbReference>
<dbReference type="AlphaFoldDB" id="A0A8E1QWW8"/>
<feature type="transmembrane region" description="Helical" evidence="11">
    <location>
        <begin position="37"/>
        <end position="56"/>
    </location>
</feature>
<dbReference type="OrthoDB" id="9814002at2"/>
<feature type="transmembrane region" description="Helical" evidence="11">
    <location>
        <begin position="269"/>
        <end position="286"/>
    </location>
</feature>
<dbReference type="InterPro" id="IPR051045">
    <property type="entry name" value="TonB-dependent_transducer"/>
</dbReference>
<evidence type="ECO:0000256" key="1">
    <source>
        <dbReference type="ARBA" id="ARBA00004383"/>
    </source>
</evidence>
<evidence type="ECO:0000256" key="3">
    <source>
        <dbReference type="ARBA" id="ARBA00022448"/>
    </source>
</evidence>
<keyword evidence="10" id="KW-0998">Cell outer membrane</keyword>
<keyword evidence="8 11" id="KW-1133">Transmembrane helix</keyword>
<accession>A0A8E1QWW8</accession>
<evidence type="ECO:0000256" key="10">
    <source>
        <dbReference type="PROSITE-ProRule" id="PRU01360"/>
    </source>
</evidence>
<evidence type="ECO:0000256" key="6">
    <source>
        <dbReference type="ARBA" id="ARBA00022692"/>
    </source>
</evidence>
<feature type="transmembrane region" description="Helical" evidence="11">
    <location>
        <begin position="6"/>
        <end position="25"/>
    </location>
</feature>
<dbReference type="GO" id="GO:0015031">
    <property type="term" value="P:protein transport"/>
    <property type="evidence" value="ECO:0007669"/>
    <property type="project" value="UniProtKB-KW"/>
</dbReference>
<evidence type="ECO:0000256" key="8">
    <source>
        <dbReference type="ARBA" id="ARBA00022989"/>
    </source>
</evidence>
<dbReference type="InterPro" id="IPR008756">
    <property type="entry name" value="Peptidase_M56"/>
</dbReference>
<keyword evidence="4" id="KW-1003">Cell membrane</keyword>
<evidence type="ECO:0000256" key="4">
    <source>
        <dbReference type="ARBA" id="ARBA00022475"/>
    </source>
</evidence>
<sequence length="537" mass="58510">MGMFFIYSIKVAICLAAFYLFYKLLLSRDTFHAFNRATLLLLMLLSLVLPFVNISVDEPTVAYDGMVQIEQLLAMGVVDDGPAPSGPTLIQVLFAIYIIGVALFLVGEICSLVRLHRLISGKYSVTTADGIKIVVIDDDVAPFSWFNNIVISRSDYESGRSEILIHEKAHIARRHSLDIMLCNMLLIFQWFNPAAWLLRRELQNIHEYEADEAVIQSGADASEYQLLLIRKAVGERLFSMANNLNHNSLKKRITMMLIKKSNPWNRAKILLTVPVAAVAVVAFATPKAESLSKEIEHDSNALVNSVVRSMPGTAEHLAMSTGEAGAAGMSAEAAAPETAAADSLRGRVAGVTVGASKDDGRVFDVVEDQPRYPGGTNALMAYLRDNIKYPAEAAKAGIQGMVIVQFVIGKDGTVRDVKPIRNVSPELDAEAVRVVAAMPKWVPGYQRGEAVNVRYTLPVNFRMDGGPDSESQKAAGSNIAFSDDVYYVVDGVHVSAAELKKISADKINSIEVFKGESAVEKFGEQAKNGAIVVSTKK</sequence>
<evidence type="ECO:0000313" key="13">
    <source>
        <dbReference type="EMBL" id="KOO66865.1"/>
    </source>
</evidence>
<keyword evidence="6 10" id="KW-0812">Transmembrane</keyword>
<keyword evidence="10" id="KW-1134">Transmembrane beta strand</keyword>
<keyword evidence="9 10" id="KW-0472">Membrane</keyword>
<dbReference type="Pfam" id="PF05569">
    <property type="entry name" value="Peptidase_M56"/>
    <property type="match status" value="1"/>
</dbReference>
<organism evidence="13 14">
    <name type="scientific">Xylanibacter rarus</name>
    <dbReference type="NCBI Taxonomy" id="1676614"/>
    <lineage>
        <taxon>Bacteria</taxon>
        <taxon>Pseudomonadati</taxon>
        <taxon>Bacteroidota</taxon>
        <taxon>Bacteroidia</taxon>
        <taxon>Bacteroidales</taxon>
        <taxon>Prevotellaceae</taxon>
        <taxon>Xylanibacter</taxon>
    </lineage>
</organism>
<keyword evidence="14" id="KW-1185">Reference proteome</keyword>
<evidence type="ECO:0000256" key="11">
    <source>
        <dbReference type="SAM" id="Phobius"/>
    </source>
</evidence>
<dbReference type="InterPro" id="IPR039426">
    <property type="entry name" value="TonB-dep_rcpt-like"/>
</dbReference>
<comment type="similarity">
    <text evidence="10">Belongs to the TonB-dependent receptor family.</text>
</comment>
<proteinExistence type="inferred from homology"/>
<keyword evidence="5" id="KW-0997">Cell inner membrane</keyword>
<gene>
    <name evidence="13" type="ORF">ACU52_13575</name>
</gene>
<evidence type="ECO:0000256" key="2">
    <source>
        <dbReference type="ARBA" id="ARBA00006555"/>
    </source>
</evidence>
<dbReference type="InterPro" id="IPR037682">
    <property type="entry name" value="TonB_C"/>
</dbReference>
<dbReference type="Proteomes" id="UP000036951">
    <property type="component" value="Unassembled WGS sequence"/>
</dbReference>
<protein>
    <recommendedName>
        <fullName evidence="12">TonB C-terminal domain-containing protein</fullName>
    </recommendedName>
</protein>
<evidence type="ECO:0000259" key="12">
    <source>
        <dbReference type="PROSITE" id="PS52015"/>
    </source>
</evidence>
<dbReference type="Gene3D" id="3.30.1150.10">
    <property type="match status" value="1"/>
</dbReference>
<dbReference type="NCBIfam" id="TIGR01352">
    <property type="entry name" value="tonB_Cterm"/>
    <property type="match status" value="1"/>
</dbReference>